<evidence type="ECO:0000256" key="1">
    <source>
        <dbReference type="ARBA" id="ARBA00007664"/>
    </source>
</evidence>
<dbReference type="InterPro" id="IPR018114">
    <property type="entry name" value="TRYPSIN_HIS"/>
</dbReference>
<keyword evidence="5" id="KW-0325">Glycoprotein</keyword>
<dbReference type="PROSITE" id="PS00134">
    <property type="entry name" value="TRYPSIN_HIS"/>
    <property type="match status" value="1"/>
</dbReference>
<organism evidence="8 9">
    <name type="scientific">Pythium insidiosum</name>
    <name type="common">Pythiosis disease agent</name>
    <dbReference type="NCBI Taxonomy" id="114742"/>
    <lineage>
        <taxon>Eukaryota</taxon>
        <taxon>Sar</taxon>
        <taxon>Stramenopiles</taxon>
        <taxon>Oomycota</taxon>
        <taxon>Peronosporomycetes</taxon>
        <taxon>Pythiales</taxon>
        <taxon>Pythiaceae</taxon>
        <taxon>Pythium</taxon>
    </lineage>
</organism>
<name>A0AAD5LQN6_PYTIN</name>
<dbReference type="PANTHER" id="PTHR24276:SF98">
    <property type="entry name" value="FI18310P1-RELATED"/>
    <property type="match status" value="1"/>
</dbReference>
<comment type="caution">
    <text evidence="8">The sequence shown here is derived from an EMBL/GenBank/DDBJ whole genome shotgun (WGS) entry which is preliminary data.</text>
</comment>
<dbReference type="InterPro" id="IPR009003">
    <property type="entry name" value="Peptidase_S1_PA"/>
</dbReference>
<evidence type="ECO:0000259" key="7">
    <source>
        <dbReference type="PROSITE" id="PS50240"/>
    </source>
</evidence>
<evidence type="ECO:0000256" key="4">
    <source>
        <dbReference type="ARBA" id="ARBA00023157"/>
    </source>
</evidence>
<keyword evidence="4" id="KW-1015">Disulfide bond</keyword>
<dbReference type="GO" id="GO:0006508">
    <property type="term" value="P:proteolysis"/>
    <property type="evidence" value="ECO:0007669"/>
    <property type="project" value="InterPro"/>
</dbReference>
<dbReference type="FunFam" id="2.40.10.10:FF:000068">
    <property type="entry name" value="transmembrane protease serine 2"/>
    <property type="match status" value="1"/>
</dbReference>
<dbReference type="InterPro" id="IPR001254">
    <property type="entry name" value="Trypsin_dom"/>
</dbReference>
<dbReference type="InterPro" id="IPR001314">
    <property type="entry name" value="Peptidase_S1A"/>
</dbReference>
<keyword evidence="9" id="KW-1185">Reference proteome</keyword>
<dbReference type="Pfam" id="PF00089">
    <property type="entry name" value="Trypsin"/>
    <property type="match status" value="1"/>
</dbReference>
<evidence type="ECO:0000256" key="5">
    <source>
        <dbReference type="ARBA" id="ARBA00023180"/>
    </source>
</evidence>
<feature type="chain" id="PRO_5042280374" description="Peptidase S1 domain-containing protein" evidence="6">
    <location>
        <begin position="20"/>
        <end position="170"/>
    </location>
</feature>
<evidence type="ECO:0000313" key="8">
    <source>
        <dbReference type="EMBL" id="KAJ0389242.1"/>
    </source>
</evidence>
<accession>A0AAD5LQN6</accession>
<feature type="signal peptide" evidence="6">
    <location>
        <begin position="1"/>
        <end position="19"/>
    </location>
</feature>
<keyword evidence="2 6" id="KW-0732">Signal</keyword>
<dbReference type="PANTHER" id="PTHR24276">
    <property type="entry name" value="POLYSERASE-RELATED"/>
    <property type="match status" value="1"/>
</dbReference>
<dbReference type="GO" id="GO:0004252">
    <property type="term" value="F:serine-type endopeptidase activity"/>
    <property type="evidence" value="ECO:0007669"/>
    <property type="project" value="InterPro"/>
</dbReference>
<evidence type="ECO:0000256" key="3">
    <source>
        <dbReference type="ARBA" id="ARBA00023026"/>
    </source>
</evidence>
<dbReference type="EMBL" id="JAKCXM010004372">
    <property type="protein sequence ID" value="KAJ0389242.1"/>
    <property type="molecule type" value="Genomic_DNA"/>
</dbReference>
<feature type="domain" description="Peptidase S1" evidence="7">
    <location>
        <begin position="58"/>
        <end position="170"/>
    </location>
</feature>
<evidence type="ECO:0000256" key="6">
    <source>
        <dbReference type="SAM" id="SignalP"/>
    </source>
</evidence>
<gene>
    <name evidence="8" type="ORF">P43SY_011234</name>
</gene>
<dbReference type="SUPFAM" id="SSF50494">
    <property type="entry name" value="Trypsin-like serine proteases"/>
    <property type="match status" value="1"/>
</dbReference>
<keyword evidence="3" id="KW-0843">Virulence</keyword>
<dbReference type="AlphaFoldDB" id="A0AAD5LQN6"/>
<dbReference type="InterPro" id="IPR050430">
    <property type="entry name" value="Peptidase_S1"/>
</dbReference>
<dbReference type="Proteomes" id="UP001209570">
    <property type="component" value="Unassembled WGS sequence"/>
</dbReference>
<evidence type="ECO:0000313" key="9">
    <source>
        <dbReference type="Proteomes" id="UP001209570"/>
    </source>
</evidence>
<dbReference type="InterPro" id="IPR043504">
    <property type="entry name" value="Peptidase_S1_PA_chymotrypsin"/>
</dbReference>
<dbReference type="PRINTS" id="PR00722">
    <property type="entry name" value="CHYMOTRYPSIN"/>
</dbReference>
<evidence type="ECO:0000256" key="2">
    <source>
        <dbReference type="ARBA" id="ARBA00022729"/>
    </source>
</evidence>
<protein>
    <recommendedName>
        <fullName evidence="7">Peptidase S1 domain-containing protein</fullName>
    </recommendedName>
</protein>
<dbReference type="Gene3D" id="2.40.10.10">
    <property type="entry name" value="Trypsin-like serine proteases"/>
    <property type="match status" value="1"/>
</dbReference>
<dbReference type="PROSITE" id="PS50240">
    <property type="entry name" value="TRYPSIN_DOM"/>
    <property type="match status" value="1"/>
</dbReference>
<sequence length="170" mass="17804">MKTVAALAAGAIILASASAQANNIFADEHSLSYPEYLAKSQLAAALAGDNPDGIKPLILGGTEVPVGQKTYVSGLRSSTTGRAFCGGSLITKKHVLTAAHCFGSIKYVSIGSHYLSGSRDGERIQVVKQTRHPQYNGNTNSNDFLILELAKEATKATPVALSSVERAARC</sequence>
<comment type="similarity">
    <text evidence="1">Belongs to the peptidase S1 family.</text>
</comment>
<reference evidence="8" key="1">
    <citation type="submission" date="2021-12" db="EMBL/GenBank/DDBJ databases">
        <title>Prjna785345.</title>
        <authorList>
            <person name="Rujirawat T."/>
            <person name="Krajaejun T."/>
        </authorList>
    </citation>
    <scope>NUCLEOTIDE SEQUENCE</scope>
    <source>
        <strain evidence="8">Pi057C3</strain>
    </source>
</reference>
<proteinExistence type="inferred from homology"/>